<evidence type="ECO:0000259" key="2">
    <source>
        <dbReference type="PROSITE" id="PS51841"/>
    </source>
</evidence>
<evidence type="ECO:0000313" key="4">
    <source>
        <dbReference type="Proteomes" id="UP000366872"/>
    </source>
</evidence>
<reference evidence="3 4" key="1">
    <citation type="submission" date="2019-04" db="EMBL/GenBank/DDBJ databases">
        <authorList>
            <person name="Van Vliet M D."/>
        </authorList>
    </citation>
    <scope>NUCLEOTIDE SEQUENCE [LARGE SCALE GENOMIC DNA]</scope>
    <source>
        <strain evidence="3 4">F1</strain>
    </source>
</reference>
<dbReference type="InterPro" id="IPR036415">
    <property type="entry name" value="Lamin_tail_dom_sf"/>
</dbReference>
<proteinExistence type="predicted"/>
<feature type="domain" description="LTD" evidence="2">
    <location>
        <begin position="194"/>
        <end position="296"/>
    </location>
</feature>
<gene>
    <name evidence="3" type="ORF">PDESU_00278</name>
</gene>
<keyword evidence="1" id="KW-0732">Signal</keyword>
<name>A0A6C2TW14_PONDE</name>
<dbReference type="EMBL" id="CAAHFG010000001">
    <property type="protein sequence ID" value="VGO11732.1"/>
    <property type="molecule type" value="Genomic_DNA"/>
</dbReference>
<evidence type="ECO:0000313" key="3">
    <source>
        <dbReference type="EMBL" id="VGO11732.1"/>
    </source>
</evidence>
<dbReference type="Pfam" id="PF08757">
    <property type="entry name" value="CotH"/>
    <property type="match status" value="1"/>
</dbReference>
<feature type="signal peptide" evidence="1">
    <location>
        <begin position="1"/>
        <end position="22"/>
    </location>
</feature>
<feature type="domain" description="LTD" evidence="2">
    <location>
        <begin position="323"/>
        <end position="487"/>
    </location>
</feature>
<feature type="domain" description="LTD" evidence="2">
    <location>
        <begin position="1273"/>
        <end position="1383"/>
    </location>
</feature>
<dbReference type="Gene3D" id="2.60.120.260">
    <property type="entry name" value="Galactose-binding domain-like"/>
    <property type="match status" value="2"/>
</dbReference>
<sequence length="2057" mass="219412">MGTVSLFKTLCVSGLLAGSVMAAEVVVEQPGACTRKTGFVISEIMYRPATTNALEFVEVYNSNPFEEEIGGYRLKGEIDFTFPEGTLLAGQSYLVVAKDATAFQLEYGVSGVQLFEYGETNGGNSLGSSGTLRLVNSCNGTVLEIDYDNDAPWPVAADGAGHSLVLARPSYGENDPHAWEASDQIGGSPGTGETYGDEALRHVVINEILAHTDDPQLDTIELYNHSNASVDLSGCTLFDEATTNKFTIPGGTTIAARGFAVFDQVQMGFSLNSGGETIYFRNAAGTRMIDAVQFGGQENGISIGRYPNGGAEFHRMAGLTLGSGNGTRRIDDVVINEIMYDPISGEKDDEFVELHNQGSGTVDLGGWRLRGGIDFEFPDGAEIPAGGYVVVARDALHLQTNYAQLNASNTFGGFSGSLGNGGDRVKLNKPDTVVDYADPAHPETNLIHIVVDDVTYGTGGQWPVWAKGGGSSLERVDARANPRRPTAWADSDETGKATWTDVSVTGMLELGSRGASRIEGGLQGAGECLLDDVQVLVDAENRVKNPTFNSGLSDWVMRGSHERSSREPGGSGGTYALQVRASTRCDTGANQISGALSSSVADGATATISAKAKWQKGYPWLYLRLHGNYLEAPVRLDVPANLGTPGQANSRAVANAAPAIDEVAHSPAVPAAGQAVVVTARVEDPDGVTSLVLYYRVDPSSSYTGVAMKDNGTSGDAVAGDGIVSATIPGQSADTLVAFYVLAFDAAGAPRRFPGNTPENAARLRECLVRFGDATRASSFGTYRMWFTQAATADWETRLVLSNEPVEGTFVYNDDRVIHHFGAHYAGSPYHQGWTAITDDCHYSFDMPLDDKLLGTDNFNKLHGPGNNPFQDKTMTREQAGFWAARKLKLPWLYRRYVNVYVNGVARKAGWLMEDTQVPGSEFIEQYWRNDADGNLHKANFWWEYSNVATSTNGVLNNQRQRGTELLPYANAEGNLHAPRYRWTWGARAYGNTGGNDFTPVLDLMDAANSGADMTERMLAEADMEEWMRVWALRKAVGDLDHFGCQIAQNMYMYKPTEGRWALLIWDMNHLLGNNLSYGPGRGLFPDYSHYGDGDGDTTLSAVYANPAFRRMSLRAYKEIANGPFLGPEINQWLDARYQAFVADGLPAMSPDTSFSYSESRSGVYDGGGTAYFSGSIKDWVAEARVGILARVAQEDTAAFALTSPASVSTTSNTVTLTGTAPVELASMTLNGIEYPVTWTSVTEWSIDVVADSSPATFALQGLDVYGAPIDGTTASVEVTVTGSLDAPEDSIVINEIHYNPTVVGDEFVELFNRSASTAFDLTGWRMNGLGYTFPVTVLDPGGYLVLDEFDGKLDLDGETLTLYRPVGTNGAEAVVDQVRYETVAPWPATTAGSSLQLMEAAQDNRRAALWAVADGSGTPPPGQTLIDWGASWKYQQGINLDGTGWQTTGYSDSAWPSGPAAFGYEEDSLPHPIQTPLTLGTITYYFRKTINFTGAGGASLLLTTMADDGVVVYLDGVEIHRVRMPGGTPTYTTTTTSYVDNAYEEGPVAIEVNLQPGTHVIAVELHQTSASSSDVAFDLHVATDYAASSAAGSTPGAANNIGYPNAAIPALWLNEAMPSPVSGLPWVELHNAGAMTLSLAGYSLSDDYGDLAKWPVTAPTSIAPGGFVQIELGAGALANGSVALSRDVGGSPEMIDYLNPGTIPVGWSYGDYPDGDPCSRLAMYAATPGAANTNQSAPLDARINEWMADNGATLADAIDGDFEDWFEIHNPGDEAIDLAGYFLTDDLADPFQFEIPTGGKYAVPAHGFLLVWADNEPAQNELDAAALHVNFALSKNGETLALVASDGSIIDSVTFGAQAPDQSEGRMLDGGAVIVAMESTPGAPNQVVNTAPILESIANVWLYPGETCSFSAQATDAEGAFQQLHYSLDPGAPAGATVTPGGSFSWTVPAGWTPSDSAATVRVTDDGTPALDDSATFILQVGALPYFTCSGSPTGDELLLGVETLDGHDYALKYKDSLSDTHWLPLGNAVPGTGAPLEWEVPTTNAPQRFYRLLVE</sequence>
<feature type="domain" description="LTD" evidence="2">
    <location>
        <begin position="1729"/>
        <end position="1858"/>
    </location>
</feature>
<dbReference type="Pfam" id="PF00932">
    <property type="entry name" value="LTD"/>
    <property type="match status" value="5"/>
</dbReference>
<organism evidence="3 4">
    <name type="scientific">Pontiella desulfatans</name>
    <dbReference type="NCBI Taxonomy" id="2750659"/>
    <lineage>
        <taxon>Bacteria</taxon>
        <taxon>Pseudomonadati</taxon>
        <taxon>Kiritimatiellota</taxon>
        <taxon>Kiritimatiellia</taxon>
        <taxon>Kiritimatiellales</taxon>
        <taxon>Pontiellaceae</taxon>
        <taxon>Pontiella</taxon>
    </lineage>
</organism>
<dbReference type="PROSITE" id="PS51841">
    <property type="entry name" value="LTD"/>
    <property type="match status" value="5"/>
</dbReference>
<dbReference type="InterPro" id="IPR001322">
    <property type="entry name" value="Lamin_tail_dom"/>
</dbReference>
<dbReference type="InterPro" id="IPR014867">
    <property type="entry name" value="Spore_coat_CotH_CotH2/3/7"/>
</dbReference>
<evidence type="ECO:0000256" key="1">
    <source>
        <dbReference type="SAM" id="SignalP"/>
    </source>
</evidence>
<dbReference type="Gene3D" id="2.60.40.1260">
    <property type="entry name" value="Lamin Tail domain"/>
    <property type="match status" value="1"/>
</dbReference>
<feature type="chain" id="PRO_5025548147" description="LTD domain-containing protein" evidence="1">
    <location>
        <begin position="23"/>
        <end position="2057"/>
    </location>
</feature>
<dbReference type="RefSeq" id="WP_136077463.1">
    <property type="nucleotide sequence ID" value="NZ_CAAHFG010000001.1"/>
</dbReference>
<dbReference type="SUPFAM" id="SSF74853">
    <property type="entry name" value="Lamin A/C globular tail domain"/>
    <property type="match status" value="5"/>
</dbReference>
<protein>
    <recommendedName>
        <fullName evidence="2">LTD domain-containing protein</fullName>
    </recommendedName>
</protein>
<feature type="domain" description="LTD" evidence="2">
    <location>
        <begin position="29"/>
        <end position="175"/>
    </location>
</feature>
<keyword evidence="4" id="KW-1185">Reference proteome</keyword>
<dbReference type="Proteomes" id="UP000366872">
    <property type="component" value="Unassembled WGS sequence"/>
</dbReference>
<accession>A0A6C2TW14</accession>